<dbReference type="EMBL" id="JAGZMZ010000020">
    <property type="protein sequence ID" value="MBS4884639.1"/>
    <property type="molecule type" value="Genomic_DNA"/>
</dbReference>
<evidence type="ECO:0000313" key="3">
    <source>
        <dbReference type="EMBL" id="RHM13271.1"/>
    </source>
</evidence>
<comment type="caution">
    <text evidence="3">The sequence shown here is derived from an EMBL/GenBank/DDBJ whole genome shotgun (WGS) entry which is preliminary data.</text>
</comment>
<dbReference type="PANTHER" id="PTHR33744">
    <property type="entry name" value="CARBOHYDRATE DIACID REGULATOR"/>
    <property type="match status" value="1"/>
</dbReference>
<dbReference type="Proteomes" id="UP000753219">
    <property type="component" value="Unassembled WGS sequence"/>
</dbReference>
<reference evidence="2" key="2">
    <citation type="submission" date="2021-02" db="EMBL/GenBank/DDBJ databases">
        <title>Infant gut strain persistence is associated with maternal origin, phylogeny, and functional potential including surface adhesion and iron acquisition.</title>
        <authorList>
            <person name="Lou Y.C."/>
        </authorList>
    </citation>
    <scope>NUCLEOTIDE SEQUENCE</scope>
    <source>
        <strain evidence="2">L3_108_103G1_dasL3_108_103G1_concoct_2</strain>
    </source>
</reference>
<organism evidence="3 4">
    <name type="scientific">Amedibacillus dolichus</name>
    <dbReference type="NCBI Taxonomy" id="31971"/>
    <lineage>
        <taxon>Bacteria</taxon>
        <taxon>Bacillati</taxon>
        <taxon>Bacillota</taxon>
        <taxon>Erysipelotrichia</taxon>
        <taxon>Erysipelotrichales</taxon>
        <taxon>Erysipelotrichaceae</taxon>
        <taxon>Amedibacillus</taxon>
    </lineage>
</organism>
<name>A0A415PKM9_9FIRM</name>
<dbReference type="OrthoDB" id="212459at2"/>
<evidence type="ECO:0000313" key="2">
    <source>
        <dbReference type="EMBL" id="MBS4884639.1"/>
    </source>
</evidence>
<dbReference type="EMBL" id="QRPK01000013">
    <property type="protein sequence ID" value="RHM13271.1"/>
    <property type="molecule type" value="Genomic_DNA"/>
</dbReference>
<dbReference type="SUPFAM" id="SSF46689">
    <property type="entry name" value="Homeodomain-like"/>
    <property type="match status" value="1"/>
</dbReference>
<dbReference type="Proteomes" id="UP000284868">
    <property type="component" value="Unassembled WGS sequence"/>
</dbReference>
<accession>A0A415PKM9</accession>
<protein>
    <submittedName>
        <fullName evidence="2">Helix-turn-helix domain-containing protein</fullName>
    </submittedName>
    <submittedName>
        <fullName evidence="3">PucR family transcriptional regulator</fullName>
    </submittedName>
</protein>
<dbReference type="InterPro" id="IPR042070">
    <property type="entry name" value="PucR_C-HTH_sf"/>
</dbReference>
<dbReference type="Gene3D" id="1.10.10.2840">
    <property type="entry name" value="PucR C-terminal helix-turn-helix domain"/>
    <property type="match status" value="1"/>
</dbReference>
<evidence type="ECO:0000259" key="1">
    <source>
        <dbReference type="Pfam" id="PF13556"/>
    </source>
</evidence>
<dbReference type="PANTHER" id="PTHR33744:SF15">
    <property type="entry name" value="CARBOHYDRATE DIACID REGULATOR"/>
    <property type="match status" value="1"/>
</dbReference>
<dbReference type="InterPro" id="IPR051448">
    <property type="entry name" value="CdaR-like_regulators"/>
</dbReference>
<dbReference type="Pfam" id="PF13556">
    <property type="entry name" value="HTH_30"/>
    <property type="match status" value="1"/>
</dbReference>
<evidence type="ECO:0000313" key="4">
    <source>
        <dbReference type="Proteomes" id="UP000284868"/>
    </source>
</evidence>
<dbReference type="GeneID" id="92792672"/>
<dbReference type="InterPro" id="IPR009057">
    <property type="entry name" value="Homeodomain-like_sf"/>
</dbReference>
<dbReference type="AlphaFoldDB" id="A0A415PKM9"/>
<proteinExistence type="predicted"/>
<feature type="domain" description="PucR C-terminal helix-turn-helix" evidence="1">
    <location>
        <begin position="295"/>
        <end position="333"/>
    </location>
</feature>
<sequence>MLIGEIFDEFIHVIHENQKYTIGLINENKEVALCSDTKMISKTVDYNYPNKNNVFFEIVVKGQEFGYLWVHGEDDSLQMIANLLHESLTIRLMYEINQTNLKRKVTKDDELVKCLLDEKTFDMNKVVDLLSDLGIHANKSHVAIYMVSDYKDINTQDVVRLKMNPDSRDIIYSLLNERCLLIFKDIPENIKENEEIREYILKYIKKLKEMDFDDCYYFVGTLQHKMRQYVNSYKSCLWLKNHTKYEKNVPVFFMDYLTEYFFSKISVKDIENVYNYYIETGKKIDVEELEEISKALLMNDFNLTQAAEELFLHKNTLIYKLKKYEEVFQIDIRGSFQGKILLILISYMLREQNHKVQVGE</sequence>
<keyword evidence="4" id="KW-1185">Reference proteome</keyword>
<dbReference type="RefSeq" id="WP_004797943.1">
    <property type="nucleotide sequence ID" value="NZ_CABKNA010000009.1"/>
</dbReference>
<gene>
    <name evidence="3" type="ORF">DWZ83_04025</name>
    <name evidence="2" type="ORF">KHZ85_07725</name>
</gene>
<dbReference type="InterPro" id="IPR025736">
    <property type="entry name" value="PucR_C-HTH_dom"/>
</dbReference>
<reference evidence="3 4" key="1">
    <citation type="submission" date="2018-08" db="EMBL/GenBank/DDBJ databases">
        <title>A genome reference for cultivated species of the human gut microbiota.</title>
        <authorList>
            <person name="Zou Y."/>
            <person name="Xue W."/>
            <person name="Luo G."/>
        </authorList>
    </citation>
    <scope>NUCLEOTIDE SEQUENCE [LARGE SCALE GENOMIC DNA]</scope>
    <source>
        <strain evidence="3 4">AF35-6BH</strain>
    </source>
</reference>